<gene>
    <name evidence="2" type="ORF">JCM17846_25150</name>
</gene>
<dbReference type="EMBL" id="BKCN01000014">
    <property type="protein sequence ID" value="GER04833.1"/>
    <property type="molecule type" value="Genomic_DNA"/>
</dbReference>
<evidence type="ECO:0000313" key="3">
    <source>
        <dbReference type="Proteomes" id="UP000324996"/>
    </source>
</evidence>
<dbReference type="GO" id="GO:0016757">
    <property type="term" value="F:glycosyltransferase activity"/>
    <property type="evidence" value="ECO:0007669"/>
    <property type="project" value="UniProtKB-ARBA"/>
</dbReference>
<dbReference type="RefSeq" id="WP_052370619.1">
    <property type="nucleotide sequence ID" value="NZ_BKCN01000014.1"/>
</dbReference>
<dbReference type="Pfam" id="PF13692">
    <property type="entry name" value="Glyco_trans_1_4"/>
    <property type="match status" value="1"/>
</dbReference>
<dbReference type="PANTHER" id="PTHR12526">
    <property type="entry name" value="GLYCOSYLTRANSFERASE"/>
    <property type="match status" value="1"/>
</dbReference>
<dbReference type="InterPro" id="IPR028098">
    <property type="entry name" value="Glyco_trans_4-like_N"/>
</dbReference>
<accession>A0A5A7N907</accession>
<organism evidence="2 3">
    <name type="scientific">Iodidimonas nitroreducens</name>
    <dbReference type="NCBI Taxonomy" id="1236968"/>
    <lineage>
        <taxon>Bacteria</taxon>
        <taxon>Pseudomonadati</taxon>
        <taxon>Pseudomonadota</taxon>
        <taxon>Alphaproteobacteria</taxon>
        <taxon>Iodidimonadales</taxon>
        <taxon>Iodidimonadaceae</taxon>
        <taxon>Iodidimonas</taxon>
    </lineage>
</organism>
<proteinExistence type="predicted"/>
<evidence type="ECO:0000313" key="2">
    <source>
        <dbReference type="EMBL" id="GER04833.1"/>
    </source>
</evidence>
<dbReference type="Proteomes" id="UP000324996">
    <property type="component" value="Unassembled WGS sequence"/>
</dbReference>
<feature type="domain" description="Glycosyltransferase subfamily 4-like N-terminal" evidence="1">
    <location>
        <begin position="27"/>
        <end position="191"/>
    </location>
</feature>
<dbReference type="CDD" id="cd03801">
    <property type="entry name" value="GT4_PimA-like"/>
    <property type="match status" value="1"/>
</dbReference>
<dbReference type="AlphaFoldDB" id="A0A5A7N907"/>
<keyword evidence="3" id="KW-1185">Reference proteome</keyword>
<sequence length="390" mass="43297">MARAKPKSVSRMGGTSKILHIFPTFAPGGVQLRIIRLIERLEAGRYQHQILALDQNYRAAAHAPNLPDLDFYEQDQSPLKDVTLSGLSGLMQRRRALAKVGPDLLCTYNWGAMDWAMAARFGPLPHLHFESGFGPDEAIKPLRRRSLFRQFALARIKALVVPSQTLVEIANRHHWVAPKKIRHIPNAVDCQWYQPGEKPERVADDNLELLTIAPLRAEKRLDRLIDHFAPLVHINPRVRLTILGEGPCRPALEAQIAELGVGHRIALHGHVTDIRPALNRADLFLMTSITEQMPNALLQAMAAGLPVLAFAAGDIAAILPPKARFLVFAQNDDAGFGKALLDLAQNPSLRHDLGAENRRRVVAHYDLDIMVAAYDALYQQALALQALDVS</sequence>
<reference evidence="2 3" key="1">
    <citation type="submission" date="2019-09" db="EMBL/GenBank/DDBJ databases">
        <title>NBRP : Genome information of microbial organism related human and environment.</title>
        <authorList>
            <person name="Hattori M."/>
            <person name="Oshima K."/>
            <person name="Inaba H."/>
            <person name="Suda W."/>
            <person name="Sakamoto M."/>
            <person name="Iino T."/>
            <person name="Kitahara M."/>
            <person name="Oshida Y."/>
            <person name="Iida T."/>
            <person name="Kudo T."/>
            <person name="Itoh T."/>
            <person name="Ohkuma M."/>
        </authorList>
    </citation>
    <scope>NUCLEOTIDE SEQUENCE [LARGE SCALE GENOMIC DNA]</scope>
    <source>
        <strain evidence="2 3">Q-1</strain>
    </source>
</reference>
<dbReference type="Pfam" id="PF13439">
    <property type="entry name" value="Glyco_transf_4"/>
    <property type="match status" value="1"/>
</dbReference>
<comment type="caution">
    <text evidence="2">The sequence shown here is derived from an EMBL/GenBank/DDBJ whole genome shotgun (WGS) entry which is preliminary data.</text>
</comment>
<dbReference type="SUPFAM" id="SSF53756">
    <property type="entry name" value="UDP-Glycosyltransferase/glycogen phosphorylase"/>
    <property type="match status" value="1"/>
</dbReference>
<protein>
    <submittedName>
        <fullName evidence="2">Glycosyl transferase family 1</fullName>
    </submittedName>
</protein>
<evidence type="ECO:0000259" key="1">
    <source>
        <dbReference type="Pfam" id="PF13439"/>
    </source>
</evidence>
<dbReference type="Gene3D" id="3.40.50.2000">
    <property type="entry name" value="Glycogen Phosphorylase B"/>
    <property type="match status" value="2"/>
</dbReference>
<keyword evidence="2" id="KW-0808">Transferase</keyword>
<name>A0A5A7N907_9PROT</name>